<sequence length="54" mass="6120">MYRKQRVSPGRAVALLAVLSAIAMERGMIASPKWYFILCITTPVMLLYGFSRNK</sequence>
<protein>
    <submittedName>
        <fullName evidence="2">Uncharacterized protein</fullName>
    </submittedName>
</protein>
<organism evidence="2 3">
    <name type="scientific">Chitinophaga ginsengisoli</name>
    <dbReference type="NCBI Taxonomy" id="363837"/>
    <lineage>
        <taxon>Bacteria</taxon>
        <taxon>Pseudomonadati</taxon>
        <taxon>Bacteroidota</taxon>
        <taxon>Chitinophagia</taxon>
        <taxon>Chitinophagales</taxon>
        <taxon>Chitinophagaceae</taxon>
        <taxon>Chitinophaga</taxon>
    </lineage>
</organism>
<name>A0A2P8GKH9_9BACT</name>
<dbReference type="EMBL" id="PYGK01000002">
    <property type="protein sequence ID" value="PSL34469.1"/>
    <property type="molecule type" value="Genomic_DNA"/>
</dbReference>
<evidence type="ECO:0000313" key="2">
    <source>
        <dbReference type="EMBL" id="PSL34469.1"/>
    </source>
</evidence>
<keyword evidence="1" id="KW-0812">Transmembrane</keyword>
<reference evidence="2 3" key="1">
    <citation type="submission" date="2018-03" db="EMBL/GenBank/DDBJ databases">
        <title>Genomic Encyclopedia of Archaeal and Bacterial Type Strains, Phase II (KMG-II): from individual species to whole genera.</title>
        <authorList>
            <person name="Goeker M."/>
        </authorList>
    </citation>
    <scope>NUCLEOTIDE SEQUENCE [LARGE SCALE GENOMIC DNA]</scope>
    <source>
        <strain evidence="2 3">DSM 18107</strain>
    </source>
</reference>
<keyword evidence="3" id="KW-1185">Reference proteome</keyword>
<dbReference type="Proteomes" id="UP000240978">
    <property type="component" value="Unassembled WGS sequence"/>
</dbReference>
<gene>
    <name evidence="2" type="ORF">CLV42_10240</name>
</gene>
<dbReference type="AlphaFoldDB" id="A0A2P8GKH9"/>
<accession>A0A2P8GKH9</accession>
<evidence type="ECO:0000313" key="3">
    <source>
        <dbReference type="Proteomes" id="UP000240978"/>
    </source>
</evidence>
<feature type="transmembrane region" description="Helical" evidence="1">
    <location>
        <begin position="33"/>
        <end position="50"/>
    </location>
</feature>
<keyword evidence="1" id="KW-1133">Transmembrane helix</keyword>
<evidence type="ECO:0000256" key="1">
    <source>
        <dbReference type="SAM" id="Phobius"/>
    </source>
</evidence>
<proteinExistence type="predicted"/>
<dbReference type="RefSeq" id="WP_170117394.1">
    <property type="nucleotide sequence ID" value="NZ_PYGK01000002.1"/>
</dbReference>
<keyword evidence="1" id="KW-0472">Membrane</keyword>
<comment type="caution">
    <text evidence="2">The sequence shown here is derived from an EMBL/GenBank/DDBJ whole genome shotgun (WGS) entry which is preliminary data.</text>
</comment>